<evidence type="ECO:0000256" key="2">
    <source>
        <dbReference type="ARBA" id="ARBA00004613"/>
    </source>
</evidence>
<dbReference type="PROSITE" id="PS51766">
    <property type="entry name" value="DOCKERIN"/>
    <property type="match status" value="1"/>
</dbReference>
<dbReference type="RefSeq" id="WP_069195267.1">
    <property type="nucleotide sequence ID" value="NZ_RLII01000007.1"/>
</dbReference>
<evidence type="ECO:0000256" key="6">
    <source>
        <dbReference type="ARBA" id="ARBA00022837"/>
    </source>
</evidence>
<feature type="region of interest" description="Disordered" evidence="10">
    <location>
        <begin position="361"/>
        <end position="395"/>
    </location>
</feature>
<dbReference type="InterPro" id="IPR016134">
    <property type="entry name" value="Dockerin_dom"/>
</dbReference>
<dbReference type="PROSITE" id="PS51175">
    <property type="entry name" value="CBM6"/>
    <property type="match status" value="1"/>
</dbReference>
<evidence type="ECO:0000256" key="9">
    <source>
        <dbReference type="RuleBase" id="RU361173"/>
    </source>
</evidence>
<dbReference type="InterPro" id="IPR002105">
    <property type="entry name" value="Dockerin_1_rpt"/>
</dbReference>
<comment type="similarity">
    <text evidence="8">Belongs to the polysaccharide lyase 9 family.</text>
</comment>
<organism evidence="14 15">
    <name type="scientific">Acetivibrio mesophilus</name>
    <dbReference type="NCBI Taxonomy" id="2487273"/>
    <lineage>
        <taxon>Bacteria</taxon>
        <taxon>Bacillati</taxon>
        <taxon>Bacillota</taxon>
        <taxon>Clostridia</taxon>
        <taxon>Eubacteriales</taxon>
        <taxon>Oscillospiraceae</taxon>
        <taxon>Acetivibrio</taxon>
    </lineage>
</organism>
<dbReference type="SUPFAM" id="SSF49785">
    <property type="entry name" value="Galactose-binding domain-like"/>
    <property type="match status" value="1"/>
</dbReference>
<dbReference type="InterPro" id="IPR002022">
    <property type="entry name" value="Pec_lyase"/>
</dbReference>
<dbReference type="InterPro" id="IPR008979">
    <property type="entry name" value="Galactose-bd-like_sf"/>
</dbReference>
<dbReference type="GO" id="GO:0004553">
    <property type="term" value="F:hydrolase activity, hydrolyzing O-glycosyl compounds"/>
    <property type="evidence" value="ECO:0007669"/>
    <property type="project" value="InterPro"/>
</dbReference>
<feature type="chain" id="PRO_5020320162" evidence="11">
    <location>
        <begin position="34"/>
        <end position="929"/>
    </location>
</feature>
<keyword evidence="6" id="KW-0106">Calcium</keyword>
<keyword evidence="7 9" id="KW-0456">Lyase</keyword>
<dbReference type="InterPro" id="IPR006626">
    <property type="entry name" value="PbH1"/>
</dbReference>
<comment type="caution">
    <text evidence="14">The sequence shown here is derived from an EMBL/GenBank/DDBJ whole genome shotgun (WGS) entry which is preliminary data.</text>
</comment>
<evidence type="ECO:0000313" key="15">
    <source>
        <dbReference type="Proteomes" id="UP000289166"/>
    </source>
</evidence>
<dbReference type="Proteomes" id="UP000289166">
    <property type="component" value="Unassembled WGS sequence"/>
</dbReference>
<dbReference type="InterPro" id="IPR036439">
    <property type="entry name" value="Dockerin_dom_sf"/>
</dbReference>
<keyword evidence="3 9" id="KW-0964">Secreted</keyword>
<dbReference type="Gene3D" id="1.10.1330.10">
    <property type="entry name" value="Dockerin domain"/>
    <property type="match status" value="1"/>
</dbReference>
<dbReference type="SUPFAM" id="SSF63446">
    <property type="entry name" value="Type I dockerin domain"/>
    <property type="match status" value="1"/>
</dbReference>
<dbReference type="GO" id="GO:0046872">
    <property type="term" value="F:metal ion binding"/>
    <property type="evidence" value="ECO:0007669"/>
    <property type="project" value="UniProtKB-KW"/>
</dbReference>
<dbReference type="PANTHER" id="PTHR40088:SF1">
    <property type="entry name" value="PECTATE LYASE PEL9"/>
    <property type="match status" value="1"/>
</dbReference>
<dbReference type="CDD" id="cd14256">
    <property type="entry name" value="Dockerin_I"/>
    <property type="match status" value="1"/>
</dbReference>
<gene>
    <name evidence="14" type="ORF">EFD62_07615</name>
</gene>
<evidence type="ECO:0000259" key="13">
    <source>
        <dbReference type="PROSITE" id="PS51766"/>
    </source>
</evidence>
<dbReference type="OrthoDB" id="8660908at2"/>
<feature type="region of interest" description="Disordered" evidence="10">
    <location>
        <begin position="615"/>
        <end position="642"/>
    </location>
</feature>
<evidence type="ECO:0000256" key="10">
    <source>
        <dbReference type="SAM" id="MobiDB-lite"/>
    </source>
</evidence>
<protein>
    <submittedName>
        <fullName evidence="14">Carbohydrate-binding protein</fullName>
    </submittedName>
</protein>
<feature type="signal peptide" evidence="11">
    <location>
        <begin position="1"/>
        <end position="33"/>
    </location>
</feature>
<feature type="region of interest" description="Disordered" evidence="10">
    <location>
        <begin position="463"/>
        <end position="485"/>
    </location>
</feature>
<dbReference type="GO" id="GO:0005576">
    <property type="term" value="C:extracellular region"/>
    <property type="evidence" value="ECO:0007669"/>
    <property type="project" value="UniProtKB-SubCell"/>
</dbReference>
<comment type="similarity">
    <text evidence="9">Belongs to the polysaccharide lyase 1 family.</text>
</comment>
<keyword evidence="15" id="KW-1185">Reference proteome</keyword>
<feature type="compositionally biased region" description="Low complexity" evidence="10">
    <location>
        <begin position="465"/>
        <end position="482"/>
    </location>
</feature>
<feature type="domain" description="CBM6" evidence="12">
    <location>
        <begin position="488"/>
        <end position="608"/>
    </location>
</feature>
<dbReference type="AlphaFoldDB" id="A0A4Q0I4K8"/>
<dbReference type="Pfam" id="PF00544">
    <property type="entry name" value="Pectate_lyase_4"/>
    <property type="match status" value="1"/>
</dbReference>
<dbReference type="Pfam" id="PF22842">
    <property type="entry name" value="Pel9A-like_beta_helix"/>
    <property type="match status" value="1"/>
</dbReference>
<feature type="compositionally biased region" description="Low complexity" evidence="10">
    <location>
        <begin position="618"/>
        <end position="640"/>
    </location>
</feature>
<feature type="domain" description="Dockerin" evidence="13">
    <location>
        <begin position="394"/>
        <end position="462"/>
    </location>
</feature>
<dbReference type="GO" id="GO:0000272">
    <property type="term" value="P:polysaccharide catabolic process"/>
    <property type="evidence" value="ECO:0007669"/>
    <property type="project" value="UniProtKB-KW"/>
</dbReference>
<feature type="compositionally biased region" description="Low complexity" evidence="10">
    <location>
        <begin position="363"/>
        <end position="394"/>
    </location>
</feature>
<reference evidence="15" key="1">
    <citation type="submission" date="2018-11" db="EMBL/GenBank/DDBJ databases">
        <title>Genome sequencing of a novel mesophilic and cellulolytic organism within the genus Hungateiclostridium.</title>
        <authorList>
            <person name="Rettenmaier R."/>
            <person name="Liebl W."/>
            <person name="Zverlov V."/>
        </authorList>
    </citation>
    <scope>NUCLEOTIDE SEQUENCE [LARGE SCALE GENOMIC DNA]</scope>
    <source>
        <strain evidence="15">N2K1</strain>
    </source>
</reference>
<dbReference type="InterPro" id="IPR053868">
    <property type="entry name" value="Pel9A-like_beta_helix"/>
</dbReference>
<sequence length="929" mass="99387">MLKRVSAKMSFLLVWAMLMSMLVVTSTSVSVEAAPSFELVGFATLNGGTTGGTGGKEVTATSVSQVNELLSARKKSKDTSPLIIKFDRKLTGSEVIACKEVSNITFLGVGGKGELEGAGINVVKSKNIIIQNMKIHHTRAPMDAIGIENSQNVWVDHCELYNMIGDCNGDGVVTPNDGDTAGGDVDWYDGLLDVKKSSEYITVSWTYFHDSYKTSLVGSSDSDDYDRKITFHHNIYSNLKSRTPSYRGGTGHMFNNYYVNVSGSGINSRVGAKLRIEGNVFENVGCGAVDSKTGFAEGPIGAYYSSNVGYWDVKDNIFVDCVGNQPTTSTCSFNPPYNYSHVLQPASQVKETVLKYAGVQGSTIPTPSTQPTTQPTATPTPKPTATTPQTTQQPGVVYGDLNGDGNINSTDATLMKRHLLKIVELTGDRLKAADLNLDGKVNSTDSTILHRFILKMIDKLPVGGQTPTATPTPSSPQPSSTPINPVGIVHEAEADSNNLKSAKVQSNYVVFDQTKDAYIEMKKVGSPASGEVTINFVYSNGSGKSLPMEIKVNGDTIESNKEFPSTGSWNTWDTLSLNAKMNSGSDNVIRIKTRSSDGGPQIDKVIVIGGGSVYTPAPSQTPVPTQKPTQTPTPTQSSTPIEGDIILSPNGSMTLPEAIDSIQPGKTIYLKAGTYKFSKTIVIKEGNDGLSGAMKTLAAYGDGEVVIDFSAMAENSANRGIVLDAKYWHVKGITIKGAGDNGMLLSGHYNIIEKCKFTENHDSGLQLSRYNTSYSTKDKWPSNNLVLDCVSTMNMDSGREDADGFAAKLTCGEGNVFRNCKALYNCDDGWDLYTKKETGAIGVVTLENCEAIGNGYDLNGKDTGGDGNGYKLGDDTASVPHVLKNCVANNNKKHGYTGNGNPGKIVLENCTGSGNGEKLFDRLTNAIFK</sequence>
<dbReference type="EMBL" id="RLII01000007">
    <property type="protein sequence ID" value="RXE59234.1"/>
    <property type="molecule type" value="Genomic_DNA"/>
</dbReference>
<dbReference type="SUPFAM" id="SSF51126">
    <property type="entry name" value="Pectin lyase-like"/>
    <property type="match status" value="2"/>
</dbReference>
<keyword evidence="5 11" id="KW-0732">Signal</keyword>
<dbReference type="SMART" id="SM00656">
    <property type="entry name" value="Amb_all"/>
    <property type="match status" value="1"/>
</dbReference>
<evidence type="ECO:0000259" key="12">
    <source>
        <dbReference type="PROSITE" id="PS51175"/>
    </source>
</evidence>
<evidence type="ECO:0000256" key="11">
    <source>
        <dbReference type="SAM" id="SignalP"/>
    </source>
</evidence>
<evidence type="ECO:0000256" key="1">
    <source>
        <dbReference type="ARBA" id="ARBA00001913"/>
    </source>
</evidence>
<proteinExistence type="inferred from homology"/>
<dbReference type="InterPro" id="IPR012334">
    <property type="entry name" value="Pectin_lyas_fold"/>
</dbReference>
<dbReference type="GO" id="GO:0016837">
    <property type="term" value="F:carbon-oxygen lyase activity, acting on polysaccharides"/>
    <property type="evidence" value="ECO:0007669"/>
    <property type="project" value="TreeGrafter"/>
</dbReference>
<accession>A0A4Q0I4K8</accession>
<evidence type="ECO:0000256" key="3">
    <source>
        <dbReference type="ARBA" id="ARBA00022525"/>
    </source>
</evidence>
<dbReference type="InterPro" id="IPR011050">
    <property type="entry name" value="Pectin_lyase_fold/virulence"/>
</dbReference>
<evidence type="ECO:0000256" key="5">
    <source>
        <dbReference type="ARBA" id="ARBA00022729"/>
    </source>
</evidence>
<dbReference type="Gene3D" id="2.160.20.10">
    <property type="entry name" value="Single-stranded right-handed beta-helix, Pectin lyase-like"/>
    <property type="match status" value="2"/>
</dbReference>
<dbReference type="PROSITE" id="PS00448">
    <property type="entry name" value="CLOS_CELLULOSOME_RPT"/>
    <property type="match status" value="1"/>
</dbReference>
<dbReference type="InterPro" id="IPR005084">
    <property type="entry name" value="CBM6"/>
</dbReference>
<keyword evidence="4" id="KW-0479">Metal-binding</keyword>
<evidence type="ECO:0000256" key="8">
    <source>
        <dbReference type="ARBA" id="ARBA00038263"/>
    </source>
</evidence>
<keyword evidence="9" id="KW-0119">Carbohydrate metabolism</keyword>
<dbReference type="GO" id="GO:0030246">
    <property type="term" value="F:carbohydrate binding"/>
    <property type="evidence" value="ECO:0007669"/>
    <property type="project" value="InterPro"/>
</dbReference>
<name>A0A4Q0I4K8_9FIRM</name>
<dbReference type="Pfam" id="PF00404">
    <property type="entry name" value="Dockerin_1"/>
    <property type="match status" value="1"/>
</dbReference>
<comment type="subcellular location">
    <subcellularLocation>
        <location evidence="2 9">Secreted</location>
    </subcellularLocation>
</comment>
<evidence type="ECO:0000313" key="14">
    <source>
        <dbReference type="EMBL" id="RXE59234.1"/>
    </source>
</evidence>
<dbReference type="PANTHER" id="PTHR40088">
    <property type="entry name" value="PECTATE LYASE (EUROFUNG)"/>
    <property type="match status" value="1"/>
</dbReference>
<dbReference type="Gene3D" id="2.60.120.260">
    <property type="entry name" value="Galactose-binding domain-like"/>
    <property type="match status" value="1"/>
</dbReference>
<evidence type="ECO:0000256" key="7">
    <source>
        <dbReference type="ARBA" id="ARBA00023239"/>
    </source>
</evidence>
<dbReference type="InterPro" id="IPR052052">
    <property type="entry name" value="Polysaccharide_Lyase_9"/>
</dbReference>
<evidence type="ECO:0000256" key="4">
    <source>
        <dbReference type="ARBA" id="ARBA00022723"/>
    </source>
</evidence>
<keyword evidence="9" id="KW-0624">Polysaccharide degradation</keyword>
<comment type="cofactor">
    <cofactor evidence="1">
        <name>Ca(2+)</name>
        <dbReference type="ChEBI" id="CHEBI:29108"/>
    </cofactor>
</comment>
<dbReference type="SMART" id="SM00710">
    <property type="entry name" value="PbH1"/>
    <property type="match status" value="7"/>
</dbReference>